<dbReference type="GO" id="GO:0046872">
    <property type="term" value="F:metal ion binding"/>
    <property type="evidence" value="ECO:0007669"/>
    <property type="project" value="InterPro"/>
</dbReference>
<dbReference type="CDD" id="cd14861">
    <property type="entry name" value="Fe-ADH-like"/>
    <property type="match status" value="1"/>
</dbReference>
<evidence type="ECO:0000259" key="10">
    <source>
        <dbReference type="Pfam" id="PF25137"/>
    </source>
</evidence>
<dbReference type="RefSeq" id="WP_068303180.1">
    <property type="nucleotide sequence ID" value="NZ_FNAK01000009.1"/>
</dbReference>
<dbReference type="Gene3D" id="3.40.50.1970">
    <property type="match status" value="1"/>
</dbReference>
<dbReference type="OrthoDB" id="9815791at2"/>
<dbReference type="GO" id="GO:0004022">
    <property type="term" value="F:alcohol dehydrogenase (NAD+) activity"/>
    <property type="evidence" value="ECO:0007669"/>
    <property type="project" value="UniProtKB-EC"/>
</dbReference>
<gene>
    <name evidence="11" type="ORF">SAMN04488071_3488</name>
</gene>
<evidence type="ECO:0000256" key="2">
    <source>
        <dbReference type="ARBA" id="ARBA00007358"/>
    </source>
</evidence>
<keyword evidence="3" id="KW-0560">Oxidoreductase</keyword>
<dbReference type="InterPro" id="IPR039697">
    <property type="entry name" value="Alcohol_dehydrogenase_Fe"/>
</dbReference>
<organism evidence="11 12">
    <name type="scientific">Kordiimonas lacus</name>
    <dbReference type="NCBI Taxonomy" id="637679"/>
    <lineage>
        <taxon>Bacteria</taxon>
        <taxon>Pseudomonadati</taxon>
        <taxon>Pseudomonadota</taxon>
        <taxon>Alphaproteobacteria</taxon>
        <taxon>Kordiimonadales</taxon>
        <taxon>Kordiimonadaceae</taxon>
        <taxon>Kordiimonas</taxon>
    </lineage>
</organism>
<dbReference type="Gene3D" id="1.20.1090.10">
    <property type="entry name" value="Dehydroquinate synthase-like - alpha domain"/>
    <property type="match status" value="1"/>
</dbReference>
<dbReference type="InterPro" id="IPR001670">
    <property type="entry name" value="ADH_Fe/GldA"/>
</dbReference>
<dbReference type="PANTHER" id="PTHR11496">
    <property type="entry name" value="ALCOHOL DEHYDROGENASE"/>
    <property type="match status" value="1"/>
</dbReference>
<sequence>MTSEQVNFSANWNYPTAVRVGAGRIRELAGLCGQFGITKPLVVTDRGTAGLPFTAEIVTQLAQAGLGAALFDAVDSNPTVTNVEDGAVAFRQGGHDGVVALGGGSGLDAGKAIALYAGQDRPLRDFEDAGDNWLRVNEAGVSPVIAVPTTAGTGSEVGRASVITFPDTHEKKIIFHPKMLPVAVLSDPELTVGLPAGLTAATGLDAFTHCFEAYCAPGYHPMADGIALEGMRLIKEWLPVAYNEPGHIEARTHMLVAASMGATAFQKGLGAVHALSHPVGAFYGAHHGLANAVFLPFVMLRNRPAIEERMIRLGAFLGLENPGFDSVFEWVMDFRRQFDIPNTADVLGVREEDIPALATAAEADPSIGGNPCSISREGLADLFHKALAGDLSPA</sequence>
<evidence type="ECO:0000256" key="6">
    <source>
        <dbReference type="ARBA" id="ARBA00049243"/>
    </source>
</evidence>
<dbReference type="Pfam" id="PF25137">
    <property type="entry name" value="ADH_Fe_C"/>
    <property type="match status" value="1"/>
</dbReference>
<dbReference type="Proteomes" id="UP000183685">
    <property type="component" value="Unassembled WGS sequence"/>
</dbReference>
<dbReference type="AlphaFoldDB" id="A0A1G7EUI0"/>
<dbReference type="SUPFAM" id="SSF56796">
    <property type="entry name" value="Dehydroquinate synthase-like"/>
    <property type="match status" value="1"/>
</dbReference>
<dbReference type="Pfam" id="PF00465">
    <property type="entry name" value="Fe-ADH"/>
    <property type="match status" value="1"/>
</dbReference>
<reference evidence="11 12" key="1">
    <citation type="submission" date="2016-10" db="EMBL/GenBank/DDBJ databases">
        <authorList>
            <person name="de Groot N.N."/>
        </authorList>
    </citation>
    <scope>NUCLEOTIDE SEQUENCE [LARGE SCALE GENOMIC DNA]</scope>
    <source>
        <strain evidence="11 12">CGMCC 1.9109</strain>
    </source>
</reference>
<evidence type="ECO:0000313" key="11">
    <source>
        <dbReference type="EMBL" id="SDE67271.1"/>
    </source>
</evidence>
<dbReference type="EMBL" id="FNAK01000009">
    <property type="protein sequence ID" value="SDE67271.1"/>
    <property type="molecule type" value="Genomic_DNA"/>
</dbReference>
<proteinExistence type="inferred from homology"/>
<protein>
    <recommendedName>
        <fullName evidence="7">Alcohol dehydrogenase 2</fullName>
    </recommendedName>
    <alternativeName>
        <fullName evidence="8">Alcohol dehydrogenase II</fullName>
    </alternativeName>
</protein>
<feature type="domain" description="Fe-containing alcohol dehydrogenase-like C-terminal" evidence="10">
    <location>
        <begin position="199"/>
        <end position="386"/>
    </location>
</feature>
<accession>A0A1G7EUI0</accession>
<dbReference type="PROSITE" id="PS00913">
    <property type="entry name" value="ADH_IRON_1"/>
    <property type="match status" value="1"/>
</dbReference>
<dbReference type="PANTHER" id="PTHR11496:SF102">
    <property type="entry name" value="ALCOHOL DEHYDROGENASE 4"/>
    <property type="match status" value="1"/>
</dbReference>
<evidence type="ECO:0000259" key="9">
    <source>
        <dbReference type="Pfam" id="PF00465"/>
    </source>
</evidence>
<comment type="catalytic activity">
    <reaction evidence="6">
        <text>a primary alcohol + NAD(+) = an aldehyde + NADH + H(+)</text>
        <dbReference type="Rhea" id="RHEA:10736"/>
        <dbReference type="ChEBI" id="CHEBI:15378"/>
        <dbReference type="ChEBI" id="CHEBI:15734"/>
        <dbReference type="ChEBI" id="CHEBI:17478"/>
        <dbReference type="ChEBI" id="CHEBI:57540"/>
        <dbReference type="ChEBI" id="CHEBI:57945"/>
        <dbReference type="EC" id="1.1.1.1"/>
    </reaction>
</comment>
<feature type="domain" description="Alcohol dehydrogenase iron-type/glycerol dehydrogenase GldA" evidence="9">
    <location>
        <begin position="15"/>
        <end position="188"/>
    </location>
</feature>
<dbReference type="InterPro" id="IPR018211">
    <property type="entry name" value="ADH_Fe_CS"/>
</dbReference>
<keyword evidence="4" id="KW-0520">NAD</keyword>
<evidence type="ECO:0000256" key="7">
    <source>
        <dbReference type="ARBA" id="ARBA00074848"/>
    </source>
</evidence>
<keyword evidence="12" id="KW-1185">Reference proteome</keyword>
<dbReference type="STRING" id="637679.GCA_001550055_01460"/>
<evidence type="ECO:0000256" key="5">
    <source>
        <dbReference type="ARBA" id="ARBA00049164"/>
    </source>
</evidence>
<evidence type="ECO:0000313" key="12">
    <source>
        <dbReference type="Proteomes" id="UP000183685"/>
    </source>
</evidence>
<evidence type="ECO:0000256" key="1">
    <source>
        <dbReference type="ARBA" id="ARBA00001962"/>
    </source>
</evidence>
<dbReference type="FunFam" id="3.40.50.1970:FF:000003">
    <property type="entry name" value="Alcohol dehydrogenase, iron-containing"/>
    <property type="match status" value="1"/>
</dbReference>
<evidence type="ECO:0000256" key="4">
    <source>
        <dbReference type="ARBA" id="ARBA00023027"/>
    </source>
</evidence>
<evidence type="ECO:0000256" key="8">
    <source>
        <dbReference type="ARBA" id="ARBA00076680"/>
    </source>
</evidence>
<name>A0A1G7EUI0_9PROT</name>
<comment type="similarity">
    <text evidence="2">Belongs to the iron-containing alcohol dehydrogenase family.</text>
</comment>
<evidence type="ECO:0000256" key="3">
    <source>
        <dbReference type="ARBA" id="ARBA00023002"/>
    </source>
</evidence>
<dbReference type="FunFam" id="1.20.1090.10:FF:000001">
    <property type="entry name" value="Aldehyde-alcohol dehydrogenase"/>
    <property type="match status" value="1"/>
</dbReference>
<dbReference type="InterPro" id="IPR056798">
    <property type="entry name" value="ADH_Fe_C"/>
</dbReference>
<comment type="catalytic activity">
    <reaction evidence="5">
        <text>a secondary alcohol + NAD(+) = a ketone + NADH + H(+)</text>
        <dbReference type="Rhea" id="RHEA:10740"/>
        <dbReference type="ChEBI" id="CHEBI:15378"/>
        <dbReference type="ChEBI" id="CHEBI:17087"/>
        <dbReference type="ChEBI" id="CHEBI:35681"/>
        <dbReference type="ChEBI" id="CHEBI:57540"/>
        <dbReference type="ChEBI" id="CHEBI:57945"/>
        <dbReference type="EC" id="1.1.1.1"/>
    </reaction>
</comment>
<comment type="cofactor">
    <cofactor evidence="1">
        <name>Fe cation</name>
        <dbReference type="ChEBI" id="CHEBI:24875"/>
    </cofactor>
</comment>